<evidence type="ECO:0000313" key="3">
    <source>
        <dbReference type="Proteomes" id="UP001221898"/>
    </source>
</evidence>
<sequence length="68" mass="7092">MSAVTGAERGTQSHMTGTAEGRWRTEVGPFALAVPPGPAWFMLLSDRNLANLPTAPVWGQSPAPGGQC</sequence>
<feature type="region of interest" description="Disordered" evidence="1">
    <location>
        <begin position="1"/>
        <end position="22"/>
    </location>
</feature>
<name>A0AAD7RGS8_9TELE</name>
<reference evidence="2" key="1">
    <citation type="journal article" date="2023" name="Science">
        <title>Genome structures resolve the early diversification of teleost fishes.</title>
        <authorList>
            <person name="Parey E."/>
            <person name="Louis A."/>
            <person name="Montfort J."/>
            <person name="Bouchez O."/>
            <person name="Roques C."/>
            <person name="Iampietro C."/>
            <person name="Lluch J."/>
            <person name="Castinel A."/>
            <person name="Donnadieu C."/>
            <person name="Desvignes T."/>
            <person name="Floi Bucao C."/>
            <person name="Jouanno E."/>
            <person name="Wen M."/>
            <person name="Mejri S."/>
            <person name="Dirks R."/>
            <person name="Jansen H."/>
            <person name="Henkel C."/>
            <person name="Chen W.J."/>
            <person name="Zahm M."/>
            <person name="Cabau C."/>
            <person name="Klopp C."/>
            <person name="Thompson A.W."/>
            <person name="Robinson-Rechavi M."/>
            <person name="Braasch I."/>
            <person name="Lecointre G."/>
            <person name="Bobe J."/>
            <person name="Postlethwait J.H."/>
            <person name="Berthelot C."/>
            <person name="Roest Crollius H."/>
            <person name="Guiguen Y."/>
        </authorList>
    </citation>
    <scope>NUCLEOTIDE SEQUENCE</scope>
    <source>
        <strain evidence="2">NC1722</strain>
    </source>
</reference>
<dbReference type="EMBL" id="JAINUG010000282">
    <property type="protein sequence ID" value="KAJ8383934.1"/>
    <property type="molecule type" value="Genomic_DNA"/>
</dbReference>
<gene>
    <name evidence="2" type="ORF">AAFF_G00213030</name>
</gene>
<comment type="caution">
    <text evidence="2">The sequence shown here is derived from an EMBL/GenBank/DDBJ whole genome shotgun (WGS) entry which is preliminary data.</text>
</comment>
<dbReference type="Proteomes" id="UP001221898">
    <property type="component" value="Unassembled WGS sequence"/>
</dbReference>
<evidence type="ECO:0000256" key="1">
    <source>
        <dbReference type="SAM" id="MobiDB-lite"/>
    </source>
</evidence>
<accession>A0AAD7RGS8</accession>
<organism evidence="2 3">
    <name type="scientific">Aldrovandia affinis</name>
    <dbReference type="NCBI Taxonomy" id="143900"/>
    <lineage>
        <taxon>Eukaryota</taxon>
        <taxon>Metazoa</taxon>
        <taxon>Chordata</taxon>
        <taxon>Craniata</taxon>
        <taxon>Vertebrata</taxon>
        <taxon>Euteleostomi</taxon>
        <taxon>Actinopterygii</taxon>
        <taxon>Neopterygii</taxon>
        <taxon>Teleostei</taxon>
        <taxon>Notacanthiformes</taxon>
        <taxon>Halosauridae</taxon>
        <taxon>Aldrovandia</taxon>
    </lineage>
</organism>
<keyword evidence="3" id="KW-1185">Reference proteome</keyword>
<dbReference type="AlphaFoldDB" id="A0AAD7RGS8"/>
<protein>
    <submittedName>
        <fullName evidence="2">Uncharacterized protein</fullName>
    </submittedName>
</protein>
<evidence type="ECO:0000313" key="2">
    <source>
        <dbReference type="EMBL" id="KAJ8383934.1"/>
    </source>
</evidence>
<proteinExistence type="predicted"/>